<feature type="region of interest" description="Disordered" evidence="1">
    <location>
        <begin position="42"/>
        <end position="72"/>
    </location>
</feature>
<feature type="domain" description="Brinker DNA-binding" evidence="2">
    <location>
        <begin position="71"/>
        <end position="128"/>
    </location>
</feature>
<dbReference type="SUPFAM" id="SSF48295">
    <property type="entry name" value="TrpR-like"/>
    <property type="match status" value="1"/>
</dbReference>
<dbReference type="Pfam" id="PF09607">
    <property type="entry name" value="BrkDBD"/>
    <property type="match status" value="1"/>
</dbReference>
<dbReference type="EMBL" id="JRES01000436">
    <property type="protein sequence ID" value="KNC31328.1"/>
    <property type="molecule type" value="Genomic_DNA"/>
</dbReference>
<dbReference type="InterPro" id="IPR010921">
    <property type="entry name" value="Trp_repressor/repl_initiator"/>
</dbReference>
<organism evidence="3 4">
    <name type="scientific">Lucilia cuprina</name>
    <name type="common">Green bottle fly</name>
    <name type="synonym">Australian sheep blowfly</name>
    <dbReference type="NCBI Taxonomy" id="7375"/>
    <lineage>
        <taxon>Eukaryota</taxon>
        <taxon>Metazoa</taxon>
        <taxon>Ecdysozoa</taxon>
        <taxon>Arthropoda</taxon>
        <taxon>Hexapoda</taxon>
        <taxon>Insecta</taxon>
        <taxon>Pterygota</taxon>
        <taxon>Neoptera</taxon>
        <taxon>Endopterygota</taxon>
        <taxon>Diptera</taxon>
        <taxon>Brachycera</taxon>
        <taxon>Muscomorpha</taxon>
        <taxon>Oestroidea</taxon>
        <taxon>Calliphoridae</taxon>
        <taxon>Luciliinae</taxon>
        <taxon>Lucilia</taxon>
    </lineage>
</organism>
<feature type="compositionally biased region" description="Low complexity" evidence="1">
    <location>
        <begin position="155"/>
        <end position="167"/>
    </location>
</feature>
<reference evidence="3 4" key="1">
    <citation type="journal article" date="2015" name="Nat. Commun.">
        <title>Lucilia cuprina genome unlocks parasitic fly biology to underpin future interventions.</title>
        <authorList>
            <person name="Anstead C.A."/>
            <person name="Korhonen P.K."/>
            <person name="Young N.D."/>
            <person name="Hall R.S."/>
            <person name="Jex A.R."/>
            <person name="Murali S.C."/>
            <person name="Hughes D.S."/>
            <person name="Lee S.F."/>
            <person name="Perry T."/>
            <person name="Stroehlein A.J."/>
            <person name="Ansell B.R."/>
            <person name="Breugelmans B."/>
            <person name="Hofmann A."/>
            <person name="Qu J."/>
            <person name="Dugan S."/>
            <person name="Lee S.L."/>
            <person name="Chao H."/>
            <person name="Dinh H."/>
            <person name="Han Y."/>
            <person name="Doddapaneni H.V."/>
            <person name="Worley K.C."/>
            <person name="Muzny D.M."/>
            <person name="Ioannidis P."/>
            <person name="Waterhouse R.M."/>
            <person name="Zdobnov E.M."/>
            <person name="James P.J."/>
            <person name="Bagnall N.H."/>
            <person name="Kotze A.C."/>
            <person name="Gibbs R.A."/>
            <person name="Richards S."/>
            <person name="Batterham P."/>
            <person name="Gasser R.B."/>
        </authorList>
    </citation>
    <scope>NUCLEOTIDE SEQUENCE [LARGE SCALE GENOMIC DNA]</scope>
    <source>
        <strain evidence="3 4">LS</strain>
        <tissue evidence="3">Full body</tissue>
    </source>
</reference>
<dbReference type="Proteomes" id="UP000037069">
    <property type="component" value="Unassembled WGS sequence"/>
</dbReference>
<comment type="caution">
    <text evidence="3">The sequence shown here is derived from an EMBL/GenBank/DDBJ whole genome shotgun (WGS) entry which is preliminary data.</text>
</comment>
<sequence>MENDHQIVKNDNIIKTKSGSLKLFLSSDNKEELNMETMNTKNAHTSQVSLSSNKGITTSTTNANSNSPKMGSRRIFTPQFKLQVLESYRNDNDCKGNQRATARKYNIHRRQIQKWLQCESSLRSSVANINHTSIKHQFHNVSMQQQQQSKNVGITSNSVSNSSSHTTSHLHSTHLCLDSSRGSAPLNSIKVPSLSSCVTTPSSHGSHDIFNGSNLAAVVAAAAGSVTITSPSDTSSAAVVSPLRPSVAIISNRNTNAPISSLLRHHYVIPSYSTISSSATVPILAHHLSNPPQHMHQHTHPPPQTSYQYHNMMYSPTLSNLQTEKQQTSSYFTPISLPTIHPPQVLSSSITSSYLEDTDLTNKLDLMPMETKTYPKFVSDKNAFLCDNNQFHTNYECPESAGIPLRINQLKENSSYSTAYTFAPMDLSVRHRRDTKSKYVMNTRSGLLNAEIKQSEIPERKMWNDKTDVVDLTYRKRRVIIPHSSDDAYREVYSDKHLKLSEIASTNFNEDDDIEIEVGIEEKCPPSSKPVKLFKPYLLDECESKDNNVHCNNSNKFCKHEQSEQLEQILPNSSANGNSTTIINSSIDAFVHDNTFQEVVKENFNTCGDSTNFLVESRCESPRSACSPATSVPTMSPMNFQCPKGSPASSGYESSTSSYSESSSSSRNETFTYGQTYCVNLQMQSIYNENTHVIHPSNNVQRWLEKDDSKPLTSNSSISLLV</sequence>
<dbReference type="STRING" id="7375.A0A0L0CFZ1"/>
<dbReference type="InterPro" id="IPR018586">
    <property type="entry name" value="Brinker_DNA-bd"/>
</dbReference>
<dbReference type="Gene3D" id="1.10.10.60">
    <property type="entry name" value="Homeodomain-like"/>
    <property type="match status" value="1"/>
</dbReference>
<evidence type="ECO:0000259" key="2">
    <source>
        <dbReference type="Pfam" id="PF09607"/>
    </source>
</evidence>
<feature type="compositionally biased region" description="Polar residues" evidence="1">
    <location>
        <begin position="42"/>
        <end position="56"/>
    </location>
</feature>
<dbReference type="OrthoDB" id="7764420at2759"/>
<feature type="compositionally biased region" description="Low complexity" evidence="1">
    <location>
        <begin position="57"/>
        <end position="67"/>
    </location>
</feature>
<dbReference type="GO" id="GO:0043565">
    <property type="term" value="F:sequence-specific DNA binding"/>
    <property type="evidence" value="ECO:0007669"/>
    <property type="project" value="InterPro"/>
</dbReference>
<dbReference type="AlphaFoldDB" id="A0A0L0CFZ1"/>
<feature type="region of interest" description="Disordered" evidence="1">
    <location>
        <begin position="637"/>
        <end position="668"/>
    </location>
</feature>
<protein>
    <recommendedName>
        <fullName evidence="2">Brinker DNA-binding domain-containing protein</fullName>
    </recommendedName>
</protein>
<dbReference type="OMA" id="KHQFHNV"/>
<gene>
    <name evidence="3" type="ORF">FF38_01106</name>
</gene>
<accession>A0A0L0CFZ1</accession>
<name>A0A0L0CFZ1_LUCCU</name>
<evidence type="ECO:0000313" key="3">
    <source>
        <dbReference type="EMBL" id="KNC31328.1"/>
    </source>
</evidence>
<evidence type="ECO:0000256" key="1">
    <source>
        <dbReference type="SAM" id="MobiDB-lite"/>
    </source>
</evidence>
<feature type="region of interest" description="Disordered" evidence="1">
    <location>
        <begin position="146"/>
        <end position="167"/>
    </location>
</feature>
<keyword evidence="4" id="KW-1185">Reference proteome</keyword>
<proteinExistence type="predicted"/>
<evidence type="ECO:0000313" key="4">
    <source>
        <dbReference type="Proteomes" id="UP000037069"/>
    </source>
</evidence>
<feature type="compositionally biased region" description="Low complexity" evidence="1">
    <location>
        <begin position="645"/>
        <end position="666"/>
    </location>
</feature>